<proteinExistence type="predicted"/>
<sequence>MVQKGADMQAVLDSVSIPGSIVKKVQEYSQQRMSYCMLSHIIAGCASIAGSMVRLGQAYRQWWTFTIEQSMSSTLMFYWYVLSLNLFI</sequence>
<keyword evidence="3" id="KW-1185">Reference proteome</keyword>
<evidence type="ECO:0000313" key="3">
    <source>
        <dbReference type="Proteomes" id="UP000828390"/>
    </source>
</evidence>
<evidence type="ECO:0000256" key="1">
    <source>
        <dbReference type="SAM" id="Phobius"/>
    </source>
</evidence>
<dbReference type="Proteomes" id="UP000828390">
    <property type="component" value="Unassembled WGS sequence"/>
</dbReference>
<name>A0A9D4DFR9_DREPO</name>
<reference evidence="2" key="1">
    <citation type="journal article" date="2019" name="bioRxiv">
        <title>The Genome of the Zebra Mussel, Dreissena polymorpha: A Resource for Invasive Species Research.</title>
        <authorList>
            <person name="McCartney M.A."/>
            <person name="Auch B."/>
            <person name="Kono T."/>
            <person name="Mallez S."/>
            <person name="Zhang Y."/>
            <person name="Obille A."/>
            <person name="Becker A."/>
            <person name="Abrahante J.E."/>
            <person name="Garbe J."/>
            <person name="Badalamenti J.P."/>
            <person name="Herman A."/>
            <person name="Mangelson H."/>
            <person name="Liachko I."/>
            <person name="Sullivan S."/>
            <person name="Sone E.D."/>
            <person name="Koren S."/>
            <person name="Silverstein K.A.T."/>
            <person name="Beckman K.B."/>
            <person name="Gohl D.M."/>
        </authorList>
    </citation>
    <scope>NUCLEOTIDE SEQUENCE</scope>
    <source>
        <strain evidence="2">Duluth1</strain>
        <tissue evidence="2">Whole animal</tissue>
    </source>
</reference>
<organism evidence="2 3">
    <name type="scientific">Dreissena polymorpha</name>
    <name type="common">Zebra mussel</name>
    <name type="synonym">Mytilus polymorpha</name>
    <dbReference type="NCBI Taxonomy" id="45954"/>
    <lineage>
        <taxon>Eukaryota</taxon>
        <taxon>Metazoa</taxon>
        <taxon>Spiralia</taxon>
        <taxon>Lophotrochozoa</taxon>
        <taxon>Mollusca</taxon>
        <taxon>Bivalvia</taxon>
        <taxon>Autobranchia</taxon>
        <taxon>Heteroconchia</taxon>
        <taxon>Euheterodonta</taxon>
        <taxon>Imparidentia</taxon>
        <taxon>Neoheterodontei</taxon>
        <taxon>Myida</taxon>
        <taxon>Dreissenoidea</taxon>
        <taxon>Dreissenidae</taxon>
        <taxon>Dreissena</taxon>
    </lineage>
</organism>
<evidence type="ECO:0000313" key="2">
    <source>
        <dbReference type="EMBL" id="KAH3748143.1"/>
    </source>
</evidence>
<protein>
    <submittedName>
        <fullName evidence="2">Uncharacterized protein</fullName>
    </submittedName>
</protein>
<reference evidence="2" key="2">
    <citation type="submission" date="2020-11" db="EMBL/GenBank/DDBJ databases">
        <authorList>
            <person name="McCartney M.A."/>
            <person name="Auch B."/>
            <person name="Kono T."/>
            <person name="Mallez S."/>
            <person name="Becker A."/>
            <person name="Gohl D.M."/>
            <person name="Silverstein K.A.T."/>
            <person name="Koren S."/>
            <person name="Bechman K.B."/>
            <person name="Herman A."/>
            <person name="Abrahante J.E."/>
            <person name="Garbe J."/>
        </authorList>
    </citation>
    <scope>NUCLEOTIDE SEQUENCE</scope>
    <source>
        <strain evidence="2">Duluth1</strain>
        <tissue evidence="2">Whole animal</tissue>
    </source>
</reference>
<gene>
    <name evidence="2" type="ORF">DPMN_182580</name>
</gene>
<comment type="caution">
    <text evidence="2">The sequence shown here is derived from an EMBL/GenBank/DDBJ whole genome shotgun (WGS) entry which is preliminary data.</text>
</comment>
<dbReference type="EMBL" id="JAIWYP010000010">
    <property type="protein sequence ID" value="KAH3748143.1"/>
    <property type="molecule type" value="Genomic_DNA"/>
</dbReference>
<keyword evidence="1" id="KW-0812">Transmembrane</keyword>
<feature type="transmembrane region" description="Helical" evidence="1">
    <location>
        <begin position="62"/>
        <end position="82"/>
    </location>
</feature>
<dbReference type="AlphaFoldDB" id="A0A9D4DFR9"/>
<keyword evidence="1" id="KW-1133">Transmembrane helix</keyword>
<keyword evidence="1" id="KW-0472">Membrane</keyword>
<feature type="transmembrane region" description="Helical" evidence="1">
    <location>
        <begin position="33"/>
        <end position="56"/>
    </location>
</feature>
<accession>A0A9D4DFR9</accession>